<evidence type="ECO:0000256" key="1">
    <source>
        <dbReference type="ARBA" id="ARBA00022737"/>
    </source>
</evidence>
<dbReference type="EMBL" id="GL377653">
    <property type="protein sequence ID" value="EFJ10551.1"/>
    <property type="molecule type" value="Genomic_DNA"/>
</dbReference>
<organism evidence="4">
    <name type="scientific">Selaginella moellendorffii</name>
    <name type="common">Spikemoss</name>
    <dbReference type="NCBI Taxonomy" id="88036"/>
    <lineage>
        <taxon>Eukaryota</taxon>
        <taxon>Viridiplantae</taxon>
        <taxon>Streptophyta</taxon>
        <taxon>Embryophyta</taxon>
        <taxon>Tracheophyta</taxon>
        <taxon>Lycopodiopsida</taxon>
        <taxon>Selaginellales</taxon>
        <taxon>Selaginellaceae</taxon>
        <taxon>Selaginella</taxon>
    </lineage>
</organism>
<dbReference type="InterPro" id="IPR002885">
    <property type="entry name" value="PPR_rpt"/>
</dbReference>
<keyword evidence="1" id="KW-0677">Repeat</keyword>
<dbReference type="InterPro" id="IPR046960">
    <property type="entry name" value="PPR_At4g14850-like_plant"/>
</dbReference>
<dbReference type="Pfam" id="PF12854">
    <property type="entry name" value="PPR_1"/>
    <property type="match status" value="1"/>
</dbReference>
<accession>D8SYM6</accession>
<dbReference type="PROSITE" id="PS51375">
    <property type="entry name" value="PPR"/>
    <property type="match status" value="3"/>
</dbReference>
<dbReference type="AlphaFoldDB" id="D8SYM6"/>
<feature type="repeat" description="PPR" evidence="2">
    <location>
        <begin position="149"/>
        <end position="183"/>
    </location>
</feature>
<protein>
    <recommendedName>
        <fullName evidence="5">Pentacotripeptide-repeat region of PRORP domain-containing protein</fullName>
    </recommendedName>
</protein>
<dbReference type="Pfam" id="PF01535">
    <property type="entry name" value="PPR"/>
    <property type="match status" value="5"/>
</dbReference>
<dbReference type="KEGG" id="smo:SELMODRAFT_128024"/>
<feature type="repeat" description="PPR" evidence="2">
    <location>
        <begin position="118"/>
        <end position="148"/>
    </location>
</feature>
<evidence type="ECO:0000256" key="2">
    <source>
        <dbReference type="PROSITE-ProRule" id="PRU00708"/>
    </source>
</evidence>
<proteinExistence type="predicted"/>
<dbReference type="GO" id="GO:0048731">
    <property type="term" value="P:system development"/>
    <property type="evidence" value="ECO:0007669"/>
    <property type="project" value="UniProtKB-ARBA"/>
</dbReference>
<dbReference type="InterPro" id="IPR011990">
    <property type="entry name" value="TPR-like_helical_dom_sf"/>
</dbReference>
<sequence length="300" mass="32462">MLQAASENGNILEARSLFGKMPQTTLVSWTSLIFANAQAGMIIGAEELFQNMPQRNEVSWNAMVSSYSMLGDPDRAVDFLKTMPHISTIAWTSIITANAASGNLGKAKAVFDSMPEHNLVVWNTLIAAYCRAGNLRESTKTLGRMPAWSTLTWNAVVAACGHHGYTAVAVGLYHSMELEGMKPDATTYAGILTARSHAGQLESARSHFVGMVADHGILPSLQHYCCMVDILGRLGRLEDAQDLIDSMPYLPDHAVCVSLLAARRSHGEIGSINAPKCNVSEDKSAPYMLLSTAMLQLTFS</sequence>
<dbReference type="GO" id="GO:0009451">
    <property type="term" value="P:RNA modification"/>
    <property type="evidence" value="ECO:0007669"/>
    <property type="project" value="InterPro"/>
</dbReference>
<dbReference type="GO" id="GO:0003723">
    <property type="term" value="F:RNA binding"/>
    <property type="evidence" value="ECO:0007669"/>
    <property type="project" value="InterPro"/>
</dbReference>
<dbReference type="FunFam" id="1.25.40.10:FF:000158">
    <property type="entry name" value="pentatricopeptide repeat-containing protein At2g33680"/>
    <property type="match status" value="1"/>
</dbReference>
<reference evidence="3 4" key="1">
    <citation type="journal article" date="2011" name="Science">
        <title>The Selaginella genome identifies genetic changes associated with the evolution of vascular plants.</title>
        <authorList>
            <person name="Banks J.A."/>
            <person name="Nishiyama T."/>
            <person name="Hasebe M."/>
            <person name="Bowman J.L."/>
            <person name="Gribskov M."/>
            <person name="dePamphilis C."/>
            <person name="Albert V.A."/>
            <person name="Aono N."/>
            <person name="Aoyama T."/>
            <person name="Ambrose B.A."/>
            <person name="Ashton N.W."/>
            <person name="Axtell M.J."/>
            <person name="Barker E."/>
            <person name="Barker M.S."/>
            <person name="Bennetzen J.L."/>
            <person name="Bonawitz N.D."/>
            <person name="Chapple C."/>
            <person name="Cheng C."/>
            <person name="Correa L.G."/>
            <person name="Dacre M."/>
            <person name="DeBarry J."/>
            <person name="Dreyer I."/>
            <person name="Elias M."/>
            <person name="Engstrom E.M."/>
            <person name="Estelle M."/>
            <person name="Feng L."/>
            <person name="Finet C."/>
            <person name="Floyd S.K."/>
            <person name="Frommer W.B."/>
            <person name="Fujita T."/>
            <person name="Gramzow L."/>
            <person name="Gutensohn M."/>
            <person name="Harholt J."/>
            <person name="Hattori M."/>
            <person name="Heyl A."/>
            <person name="Hirai T."/>
            <person name="Hiwatashi Y."/>
            <person name="Ishikawa M."/>
            <person name="Iwata M."/>
            <person name="Karol K.G."/>
            <person name="Koehler B."/>
            <person name="Kolukisaoglu U."/>
            <person name="Kubo M."/>
            <person name="Kurata T."/>
            <person name="Lalonde S."/>
            <person name="Li K."/>
            <person name="Li Y."/>
            <person name="Litt A."/>
            <person name="Lyons E."/>
            <person name="Manning G."/>
            <person name="Maruyama T."/>
            <person name="Michael T.P."/>
            <person name="Mikami K."/>
            <person name="Miyazaki S."/>
            <person name="Morinaga S."/>
            <person name="Murata T."/>
            <person name="Mueller-Roeber B."/>
            <person name="Nelson D.R."/>
            <person name="Obara M."/>
            <person name="Oguri Y."/>
            <person name="Olmstead R.G."/>
            <person name="Onodera N."/>
            <person name="Petersen B.L."/>
            <person name="Pils B."/>
            <person name="Prigge M."/>
            <person name="Rensing S.A."/>
            <person name="Riano-Pachon D.M."/>
            <person name="Roberts A.W."/>
            <person name="Sato Y."/>
            <person name="Scheller H.V."/>
            <person name="Schulz B."/>
            <person name="Schulz C."/>
            <person name="Shakirov E.V."/>
            <person name="Shibagaki N."/>
            <person name="Shinohara N."/>
            <person name="Shippen D.E."/>
            <person name="Soerensen I."/>
            <person name="Sotooka R."/>
            <person name="Sugimoto N."/>
            <person name="Sugita M."/>
            <person name="Sumikawa N."/>
            <person name="Tanurdzic M."/>
            <person name="Theissen G."/>
            <person name="Ulvskov P."/>
            <person name="Wakazuki S."/>
            <person name="Weng J.K."/>
            <person name="Willats W.W."/>
            <person name="Wipf D."/>
            <person name="Wolf P.G."/>
            <person name="Yang L."/>
            <person name="Zimmer A.D."/>
            <person name="Zhu Q."/>
            <person name="Mitros T."/>
            <person name="Hellsten U."/>
            <person name="Loque D."/>
            <person name="Otillar R."/>
            <person name="Salamov A."/>
            <person name="Schmutz J."/>
            <person name="Shapiro H."/>
            <person name="Lindquist E."/>
            <person name="Lucas S."/>
            <person name="Rokhsar D."/>
            <person name="Grigoriev I.V."/>
        </authorList>
    </citation>
    <scope>NUCLEOTIDE SEQUENCE [LARGE SCALE GENOMIC DNA]</scope>
</reference>
<dbReference type="Gramene" id="EFJ10551">
    <property type="protein sequence ID" value="EFJ10551"/>
    <property type="gene ID" value="SELMODRAFT_128024"/>
</dbReference>
<dbReference type="Gene3D" id="1.25.40.10">
    <property type="entry name" value="Tetratricopeptide repeat domain"/>
    <property type="match status" value="2"/>
</dbReference>
<evidence type="ECO:0000313" key="4">
    <source>
        <dbReference type="Proteomes" id="UP000001514"/>
    </source>
</evidence>
<gene>
    <name evidence="3" type="ORF">SELMODRAFT_128024</name>
</gene>
<dbReference type="eggNOG" id="KOG4197">
    <property type="taxonomic scope" value="Eukaryota"/>
</dbReference>
<feature type="repeat" description="PPR" evidence="2">
    <location>
        <begin position="56"/>
        <end position="90"/>
    </location>
</feature>
<keyword evidence="4" id="KW-1185">Reference proteome</keyword>
<evidence type="ECO:0000313" key="3">
    <source>
        <dbReference type="EMBL" id="EFJ10551.1"/>
    </source>
</evidence>
<dbReference type="HOGENOM" id="CLU_002706_0_0_1"/>
<dbReference type="InParanoid" id="D8SYM6"/>
<dbReference type="NCBIfam" id="TIGR00756">
    <property type="entry name" value="PPR"/>
    <property type="match status" value="3"/>
</dbReference>
<dbReference type="STRING" id="88036.D8SYM6"/>
<evidence type="ECO:0008006" key="5">
    <source>
        <dbReference type="Google" id="ProtNLM"/>
    </source>
</evidence>
<name>D8SYM6_SELML</name>
<dbReference type="PANTHER" id="PTHR47926">
    <property type="entry name" value="PENTATRICOPEPTIDE REPEAT-CONTAINING PROTEIN"/>
    <property type="match status" value="1"/>
</dbReference>
<dbReference type="Proteomes" id="UP000001514">
    <property type="component" value="Unassembled WGS sequence"/>
</dbReference>